<name>A0A4C2DZH8_9SACH</name>
<comment type="caution">
    <text evidence="1">The sequence shown here is derived from an EMBL/GenBank/DDBJ whole genome shotgun (WGS) entry which is preliminary data.</text>
</comment>
<evidence type="ECO:0000313" key="1">
    <source>
        <dbReference type="EMBL" id="GCE97277.1"/>
    </source>
</evidence>
<protein>
    <submittedName>
        <fullName evidence="1">Uncharacterized protein</fullName>
    </submittedName>
</protein>
<proteinExistence type="predicted"/>
<dbReference type="OrthoDB" id="4038005at2759"/>
<dbReference type="AlphaFoldDB" id="A0A4C2DZH8"/>
<reference evidence="1 2" key="1">
    <citation type="submission" date="2019-01" db="EMBL/GenBank/DDBJ databases">
        <title>Draft Genome Sequencing of Zygosaccharomyces mellis Ca-7.</title>
        <authorList>
            <person name="Shiwa Y."/>
            <person name="Kanesaki Y."/>
            <person name="Ishige T."/>
            <person name="Mura K."/>
            <person name="Hori T."/>
            <person name="Tamura T."/>
        </authorList>
    </citation>
    <scope>NUCLEOTIDE SEQUENCE [LARGE SCALE GENOMIC DNA]</scope>
    <source>
        <strain evidence="1 2">Ca-7</strain>
    </source>
</reference>
<dbReference type="Proteomes" id="UP000301737">
    <property type="component" value="Unassembled WGS sequence"/>
</dbReference>
<gene>
    <name evidence="1" type="ORF">ZYGM_004781</name>
</gene>
<organism evidence="1 2">
    <name type="scientific">Zygosaccharomyces mellis</name>
    <dbReference type="NCBI Taxonomy" id="42258"/>
    <lineage>
        <taxon>Eukaryota</taxon>
        <taxon>Fungi</taxon>
        <taxon>Dikarya</taxon>
        <taxon>Ascomycota</taxon>
        <taxon>Saccharomycotina</taxon>
        <taxon>Saccharomycetes</taxon>
        <taxon>Saccharomycetales</taxon>
        <taxon>Saccharomycetaceae</taxon>
        <taxon>Zygosaccharomyces</taxon>
    </lineage>
</organism>
<evidence type="ECO:0000313" key="2">
    <source>
        <dbReference type="Proteomes" id="UP000301737"/>
    </source>
</evidence>
<dbReference type="EMBL" id="BIMX01000001">
    <property type="protein sequence ID" value="GCE97277.1"/>
    <property type="molecule type" value="Genomic_DNA"/>
</dbReference>
<keyword evidence="2" id="KW-1185">Reference proteome</keyword>
<sequence length="325" mass="37992">MSVSEVKSEQKCSSFCSVSSELPTTLPIKTPTHFPFSRFVETIKNRRLALCPDTCFLLYSLNSAQLKFDTSLTCEVPFELFKECYHKSKSRFDIIKYFEVNKLDISLDQELTFEGTTLSEAPREEVSVLPLILKYHRTTANLNTKKHLEAHMVRLKALFKRFIDRQIVNLYINWFKMIESYVELVFRDILVKWCQWLHTVRSMGHRRSVQTVLRMWLNRLCKQFWSRYFVFENGQRKSINDMGCRLMQFAQASEWNLEGTSSSYGVWIDSKNGIILFASGVVFEQVQVCPMYGTCIDQISPEDITMKLLFYVNAAVIECFVKEIA</sequence>
<accession>A0A4C2DZH8</accession>